<dbReference type="InterPro" id="IPR016181">
    <property type="entry name" value="Acyl_CoA_acyltransferase"/>
</dbReference>
<dbReference type="Gene3D" id="3.40.630.30">
    <property type="match status" value="1"/>
</dbReference>
<sequence length="126" mass="14567">MLGEMYSSEEITSHLKNPDFPYYIIWDDENAAGFVGFEFNYEKDTTKLHRIYLLAETRGKGIGKAALDLVKNQVKKFGNKRIILNVNKTNPAKKIYESQGFRVYDDGVFDIGNGFVMDDFLMEFLF</sequence>
<dbReference type="GO" id="GO:0016747">
    <property type="term" value="F:acyltransferase activity, transferring groups other than amino-acyl groups"/>
    <property type="evidence" value="ECO:0007669"/>
    <property type="project" value="InterPro"/>
</dbReference>
<protein>
    <recommendedName>
        <fullName evidence="1">N-acetyltransferase domain-containing protein</fullName>
    </recommendedName>
</protein>
<dbReference type="SUPFAM" id="SSF55729">
    <property type="entry name" value="Acyl-CoA N-acyltransferases (Nat)"/>
    <property type="match status" value="1"/>
</dbReference>
<proteinExistence type="predicted"/>
<organism evidence="2 3">
    <name type="scientific">Chryseobacterium koreense CCUG 49689</name>
    <dbReference type="NCBI Taxonomy" id="1304281"/>
    <lineage>
        <taxon>Bacteria</taxon>
        <taxon>Pseudomonadati</taxon>
        <taxon>Bacteroidota</taxon>
        <taxon>Flavobacteriia</taxon>
        <taxon>Flavobacteriales</taxon>
        <taxon>Weeksellaceae</taxon>
        <taxon>Chryseobacterium group</taxon>
        <taxon>Chryseobacterium</taxon>
    </lineage>
</organism>
<dbReference type="AlphaFoldDB" id="A0A0J7J286"/>
<dbReference type="PROSITE" id="PS51186">
    <property type="entry name" value="GNAT"/>
    <property type="match status" value="1"/>
</dbReference>
<comment type="caution">
    <text evidence="2">The sequence shown here is derived from an EMBL/GenBank/DDBJ whole genome shotgun (WGS) entry which is preliminary data.</text>
</comment>
<dbReference type="EMBL" id="LFNG01000002">
    <property type="protein sequence ID" value="KMQ72523.1"/>
    <property type="molecule type" value="Genomic_DNA"/>
</dbReference>
<reference evidence="2 3" key="1">
    <citation type="journal article" date="2004" name="Int. J. Syst. Evol. Microbiol.">
        <title>Kaistella koreensis gen. nov., sp. nov., a novel member of the Chryseobacterium-Bergeyella-Riemerella branch.</title>
        <authorList>
            <person name="Kim M.K."/>
            <person name="Im W.T."/>
            <person name="Shin Y.K."/>
            <person name="Lim J.H."/>
            <person name="Kim S.H."/>
            <person name="Lee B.C."/>
            <person name="Park M.Y."/>
            <person name="Lee K.Y."/>
            <person name="Lee S.T."/>
        </authorList>
    </citation>
    <scope>NUCLEOTIDE SEQUENCE [LARGE SCALE GENOMIC DNA]</scope>
    <source>
        <strain evidence="2 3">CCUG 49689</strain>
    </source>
</reference>
<evidence type="ECO:0000259" key="1">
    <source>
        <dbReference type="PROSITE" id="PS51186"/>
    </source>
</evidence>
<gene>
    <name evidence="2" type="ORF">ACM44_01355</name>
</gene>
<evidence type="ECO:0000313" key="2">
    <source>
        <dbReference type="EMBL" id="KMQ72523.1"/>
    </source>
</evidence>
<accession>A0A0J7J286</accession>
<dbReference type="Pfam" id="PF00583">
    <property type="entry name" value="Acetyltransf_1"/>
    <property type="match status" value="1"/>
</dbReference>
<feature type="domain" description="N-acetyltransferase" evidence="1">
    <location>
        <begin position="1"/>
        <end position="126"/>
    </location>
</feature>
<dbReference type="Proteomes" id="UP000035900">
    <property type="component" value="Unassembled WGS sequence"/>
</dbReference>
<dbReference type="InterPro" id="IPR000182">
    <property type="entry name" value="GNAT_dom"/>
</dbReference>
<name>A0A0J7J286_9FLAO</name>
<dbReference type="STRING" id="1304281.ACM44_01355"/>
<keyword evidence="3" id="KW-1185">Reference proteome</keyword>
<dbReference type="CDD" id="cd04301">
    <property type="entry name" value="NAT_SF"/>
    <property type="match status" value="1"/>
</dbReference>
<dbReference type="PATRIC" id="fig|1304281.5.peg.289"/>
<evidence type="ECO:0000313" key="3">
    <source>
        <dbReference type="Proteomes" id="UP000035900"/>
    </source>
</evidence>